<evidence type="ECO:0000256" key="3">
    <source>
        <dbReference type="SAM" id="Phobius"/>
    </source>
</evidence>
<dbReference type="Proteomes" id="UP001432027">
    <property type="component" value="Unassembled WGS sequence"/>
</dbReference>
<dbReference type="EMBL" id="BTSX01000002">
    <property type="protein sequence ID" value="GMS84163.1"/>
    <property type="molecule type" value="Genomic_DNA"/>
</dbReference>
<keyword evidence="3" id="KW-0472">Membrane</keyword>
<evidence type="ECO:0000313" key="5">
    <source>
        <dbReference type="Proteomes" id="UP001432027"/>
    </source>
</evidence>
<feature type="compositionally biased region" description="Low complexity" evidence="2">
    <location>
        <begin position="144"/>
        <end position="168"/>
    </location>
</feature>
<sequence length="370" mass="38384">RMKGKEDARIEELARLKKIIVAAVSVGCSSLLLIIFISITTQLSVQRIHSVLEEDLRFCRSGNDKIDEHLIAAYQISGVERRKRDTGYTSSNATQSDANSTVVDKSTKDVNVTVVAPVVELAKDVKAIVASPLCSCGIGAAGDMGPPGEDGNDGPDGSPGSDGAAGADYEGSYKGVAEEWCTTCPQAPAGQRGRPGSNGSNGRPGAVGGSGRNGIPGNRGKPGYQGQAGPPGYTGSNGQRGPNGLVVRVNGPFGMRGIPGMKGEMGRRGDNGQNGLDGRDGKIGEEGEPGNRGNRGRDGSDGARGWNGRPGAEGSCSHCVRQKGVRRPVVQYSHQSNHVSYSTSGSSPYTTANPPAAEPPTPNRRTIYVD</sequence>
<evidence type="ECO:0000313" key="4">
    <source>
        <dbReference type="EMBL" id="GMS84163.1"/>
    </source>
</evidence>
<keyword evidence="5" id="KW-1185">Reference proteome</keyword>
<feature type="compositionally biased region" description="Low complexity" evidence="2">
    <location>
        <begin position="340"/>
        <end position="355"/>
    </location>
</feature>
<evidence type="ECO:0000256" key="1">
    <source>
        <dbReference type="ARBA" id="ARBA00022737"/>
    </source>
</evidence>
<gene>
    <name evidence="4" type="ORF">PENTCL1PPCAC_6338</name>
</gene>
<feature type="transmembrane region" description="Helical" evidence="3">
    <location>
        <begin position="20"/>
        <end position="39"/>
    </location>
</feature>
<dbReference type="PANTHER" id="PTHR24637">
    <property type="entry name" value="COLLAGEN"/>
    <property type="match status" value="1"/>
</dbReference>
<dbReference type="AlphaFoldDB" id="A0AAV5SU68"/>
<feature type="non-terminal residue" evidence="4">
    <location>
        <position position="1"/>
    </location>
</feature>
<dbReference type="InterPro" id="IPR008160">
    <property type="entry name" value="Collagen"/>
</dbReference>
<feature type="compositionally biased region" description="Polar residues" evidence="2">
    <location>
        <begin position="87"/>
        <end position="104"/>
    </location>
</feature>
<feature type="region of interest" description="Disordered" evidence="2">
    <location>
        <begin position="144"/>
        <end position="169"/>
    </location>
</feature>
<feature type="compositionally biased region" description="Gly residues" evidence="2">
    <location>
        <begin position="205"/>
        <end position="214"/>
    </location>
</feature>
<keyword evidence="1" id="KW-0677">Repeat</keyword>
<feature type="region of interest" description="Disordered" evidence="2">
    <location>
        <begin position="84"/>
        <end position="104"/>
    </location>
</feature>
<name>A0AAV5SU68_9BILA</name>
<reference evidence="4" key="1">
    <citation type="submission" date="2023-10" db="EMBL/GenBank/DDBJ databases">
        <title>Genome assembly of Pristionchus species.</title>
        <authorList>
            <person name="Yoshida K."/>
            <person name="Sommer R.J."/>
        </authorList>
    </citation>
    <scope>NUCLEOTIDE SEQUENCE</scope>
    <source>
        <strain evidence="4">RS0144</strain>
    </source>
</reference>
<protein>
    <recommendedName>
        <fullName evidence="6">Collagen</fullName>
    </recommendedName>
</protein>
<dbReference type="Pfam" id="PF01391">
    <property type="entry name" value="Collagen"/>
    <property type="match status" value="2"/>
</dbReference>
<keyword evidence="3" id="KW-1133">Transmembrane helix</keyword>
<feature type="compositionally biased region" description="Low complexity" evidence="2">
    <location>
        <begin position="192"/>
        <end position="204"/>
    </location>
</feature>
<evidence type="ECO:0000256" key="2">
    <source>
        <dbReference type="SAM" id="MobiDB-lite"/>
    </source>
</evidence>
<keyword evidence="3" id="KW-0812">Transmembrane</keyword>
<evidence type="ECO:0008006" key="6">
    <source>
        <dbReference type="Google" id="ProtNLM"/>
    </source>
</evidence>
<proteinExistence type="predicted"/>
<feature type="compositionally biased region" description="Low complexity" evidence="2">
    <location>
        <begin position="221"/>
        <end position="234"/>
    </location>
</feature>
<comment type="caution">
    <text evidence="4">The sequence shown here is derived from an EMBL/GenBank/DDBJ whole genome shotgun (WGS) entry which is preliminary data.</text>
</comment>
<organism evidence="4 5">
    <name type="scientific">Pristionchus entomophagus</name>
    <dbReference type="NCBI Taxonomy" id="358040"/>
    <lineage>
        <taxon>Eukaryota</taxon>
        <taxon>Metazoa</taxon>
        <taxon>Ecdysozoa</taxon>
        <taxon>Nematoda</taxon>
        <taxon>Chromadorea</taxon>
        <taxon>Rhabditida</taxon>
        <taxon>Rhabditina</taxon>
        <taxon>Diplogasteromorpha</taxon>
        <taxon>Diplogasteroidea</taxon>
        <taxon>Neodiplogasteridae</taxon>
        <taxon>Pristionchus</taxon>
    </lineage>
</organism>
<accession>A0AAV5SU68</accession>
<feature type="region of interest" description="Disordered" evidence="2">
    <location>
        <begin position="186"/>
        <end position="370"/>
    </location>
</feature>